<dbReference type="Proteomes" id="UP000515237">
    <property type="component" value="Chromosome"/>
</dbReference>
<evidence type="ECO:0000313" key="2">
    <source>
        <dbReference type="Proteomes" id="UP000515237"/>
    </source>
</evidence>
<organism evidence="1 2">
    <name type="scientific">Adhaeribacter swui</name>
    <dbReference type="NCBI Taxonomy" id="2086471"/>
    <lineage>
        <taxon>Bacteria</taxon>
        <taxon>Pseudomonadati</taxon>
        <taxon>Bacteroidota</taxon>
        <taxon>Cytophagia</taxon>
        <taxon>Cytophagales</taxon>
        <taxon>Hymenobacteraceae</taxon>
        <taxon>Adhaeribacter</taxon>
    </lineage>
</organism>
<protein>
    <submittedName>
        <fullName evidence="1">Uncharacterized protein</fullName>
    </submittedName>
</protein>
<gene>
    <name evidence="1" type="ORF">HUW51_09890</name>
</gene>
<keyword evidence="2" id="KW-1185">Reference proteome</keyword>
<dbReference type="KEGG" id="aswu:HUW51_09890"/>
<dbReference type="AlphaFoldDB" id="A0A7G7G795"/>
<proteinExistence type="predicted"/>
<name>A0A7G7G795_9BACT</name>
<dbReference type="RefSeq" id="WP_185273842.1">
    <property type="nucleotide sequence ID" value="NZ_CP055156.1"/>
</dbReference>
<sequence>MFGFNSGRALLLTFKNLFGKSKGSQTTCKRQSGFTSADQEAYAQWRQSKTYLNWTPDLFKAYHFDKAGIRPAYKLERLQHPGKNGVIFFFDDRIGEQNFRFLHELFKDQVLQLGYRLHSADMRTTKKDNLSETIYKYYFTPPPACLNNSAICNQMYGNVSLDYIVLDAQPSFIRIIANSYLSCAFSQAQPFEELLDYLLTRSDKNQA</sequence>
<dbReference type="EMBL" id="CP055156">
    <property type="protein sequence ID" value="QNF33029.1"/>
    <property type="molecule type" value="Genomic_DNA"/>
</dbReference>
<reference evidence="1 2" key="1">
    <citation type="journal article" date="2018" name="Int. J. Syst. Evol. Microbiol.">
        <title>Adhaeribacter swui sp. nov., isolated from wet mud.</title>
        <authorList>
            <person name="Kim D.U."/>
            <person name="Kim K.W."/>
            <person name="Kang M.S."/>
            <person name="Kim J.Y."/>
            <person name="Jang J.H."/>
            <person name="Kim M.K."/>
        </authorList>
    </citation>
    <scope>NUCLEOTIDE SEQUENCE [LARGE SCALE GENOMIC DNA]</scope>
    <source>
        <strain evidence="1 2">KCTC 52873</strain>
    </source>
</reference>
<evidence type="ECO:0000313" key="1">
    <source>
        <dbReference type="EMBL" id="QNF33029.1"/>
    </source>
</evidence>
<accession>A0A7G7G795</accession>